<accession>A0A183CWS3</accession>
<gene>
    <name evidence="1" type="ORF">GPUH_LOCUS914</name>
</gene>
<reference evidence="1 2" key="2">
    <citation type="submission" date="2018-11" db="EMBL/GenBank/DDBJ databases">
        <authorList>
            <consortium name="Pathogen Informatics"/>
        </authorList>
    </citation>
    <scope>NUCLEOTIDE SEQUENCE [LARGE SCALE GENOMIC DNA]</scope>
</reference>
<dbReference type="AlphaFoldDB" id="A0A183CWS3"/>
<organism evidence="3">
    <name type="scientific">Gongylonema pulchrum</name>
    <dbReference type="NCBI Taxonomy" id="637853"/>
    <lineage>
        <taxon>Eukaryota</taxon>
        <taxon>Metazoa</taxon>
        <taxon>Ecdysozoa</taxon>
        <taxon>Nematoda</taxon>
        <taxon>Chromadorea</taxon>
        <taxon>Rhabditida</taxon>
        <taxon>Spirurina</taxon>
        <taxon>Spiruromorpha</taxon>
        <taxon>Spiruroidea</taxon>
        <taxon>Gongylonematidae</taxon>
        <taxon>Gongylonema</taxon>
    </lineage>
</organism>
<evidence type="ECO:0000313" key="1">
    <source>
        <dbReference type="EMBL" id="VDK29015.1"/>
    </source>
</evidence>
<reference evidence="3" key="1">
    <citation type="submission" date="2016-06" db="UniProtKB">
        <authorList>
            <consortium name="WormBaseParasite"/>
        </authorList>
    </citation>
    <scope>IDENTIFICATION</scope>
</reference>
<evidence type="ECO:0000313" key="2">
    <source>
        <dbReference type="Proteomes" id="UP000271098"/>
    </source>
</evidence>
<dbReference type="EMBL" id="UYRT01000964">
    <property type="protein sequence ID" value="VDK29015.1"/>
    <property type="molecule type" value="Genomic_DNA"/>
</dbReference>
<dbReference type="Proteomes" id="UP000271098">
    <property type="component" value="Unassembled WGS sequence"/>
</dbReference>
<sequence length="87" mass="10166">MEASDFQRFSRRDKMGKLPRWIQEYMTPGNVNLSIEEAAMIARKWLPLMAQPFTKEHQLGVSLLTEDMLAEDELLDKKFGHVLEEID</sequence>
<protein>
    <submittedName>
        <fullName evidence="1 3">Uncharacterized protein</fullName>
    </submittedName>
</protein>
<dbReference type="WBParaSite" id="GPUH_0000091401-mRNA-1">
    <property type="protein sequence ID" value="GPUH_0000091401-mRNA-1"/>
    <property type="gene ID" value="GPUH_0000091401"/>
</dbReference>
<proteinExistence type="predicted"/>
<dbReference type="OrthoDB" id="272481at2759"/>
<keyword evidence="2" id="KW-1185">Reference proteome</keyword>
<evidence type="ECO:0000313" key="3">
    <source>
        <dbReference type="WBParaSite" id="GPUH_0000091401-mRNA-1"/>
    </source>
</evidence>
<name>A0A183CWS3_9BILA</name>